<sequence length="237" mass="25294">MKTIGLIGGMSFESSAVYYRLVNEQVRAALGSLHSAEVLMHSVDFQTIVDMQKAGRWDLAAERLASVAKGLERAGAGCILICTNTMHLVADEVAGEISIPLINIIDETASALRASGVRRPLLLATRYTMEHGFYTERMARHGLSPMTPDAAGRALVHDIIFNELCAGIVREESRAALLRLIEQAKADGADAVILGCTEICLILDPANLPLPGFDSTAIHAAAAVRMALGESAKDRAA</sequence>
<dbReference type="KEGG" id="hdi:HDIA_4350"/>
<name>A0A2C9DDQ2_9HYPH</name>
<dbReference type="PANTHER" id="PTHR21198:SF7">
    <property type="entry name" value="ASPARTATE-GLUTAMATE RACEMASE FAMILY"/>
    <property type="match status" value="1"/>
</dbReference>
<evidence type="ECO:0000256" key="2">
    <source>
        <dbReference type="ARBA" id="ARBA00023235"/>
    </source>
</evidence>
<dbReference type="Pfam" id="PF01177">
    <property type="entry name" value="Asp_Glu_race"/>
    <property type="match status" value="1"/>
</dbReference>
<dbReference type="Proteomes" id="UP000223606">
    <property type="component" value="Chromosome 1"/>
</dbReference>
<evidence type="ECO:0000313" key="4">
    <source>
        <dbReference type="Proteomes" id="UP000223606"/>
    </source>
</evidence>
<dbReference type="NCBIfam" id="TIGR00035">
    <property type="entry name" value="asp_race"/>
    <property type="match status" value="1"/>
</dbReference>
<dbReference type="SUPFAM" id="SSF53681">
    <property type="entry name" value="Aspartate/glutamate racemase"/>
    <property type="match status" value="2"/>
</dbReference>
<accession>A0A2C9DDQ2</accession>
<dbReference type="AlphaFoldDB" id="A0A2C9DDQ2"/>
<gene>
    <name evidence="3" type="ORF">HDIA_4350</name>
</gene>
<dbReference type="Gene3D" id="3.40.50.1860">
    <property type="match status" value="2"/>
</dbReference>
<dbReference type="InterPro" id="IPR004380">
    <property type="entry name" value="Asp_race"/>
</dbReference>
<proteinExistence type="inferred from homology"/>
<protein>
    <submittedName>
        <fullName evidence="3">Aspartate racemase</fullName>
        <ecNumber evidence="3">5.1.1.13</ecNumber>
    </submittedName>
</protein>
<organism evidence="3 4">
    <name type="scientific">Hartmannibacter diazotrophicus</name>
    <dbReference type="NCBI Taxonomy" id="1482074"/>
    <lineage>
        <taxon>Bacteria</taxon>
        <taxon>Pseudomonadati</taxon>
        <taxon>Pseudomonadota</taxon>
        <taxon>Alphaproteobacteria</taxon>
        <taxon>Hyphomicrobiales</taxon>
        <taxon>Pleomorphomonadaceae</taxon>
        <taxon>Hartmannibacter</taxon>
    </lineage>
</organism>
<keyword evidence="2 3" id="KW-0413">Isomerase</keyword>
<dbReference type="GO" id="GO:0047689">
    <property type="term" value="F:aspartate racemase activity"/>
    <property type="evidence" value="ECO:0007669"/>
    <property type="project" value="UniProtKB-EC"/>
</dbReference>
<evidence type="ECO:0000313" key="3">
    <source>
        <dbReference type="EMBL" id="SON57891.1"/>
    </source>
</evidence>
<comment type="similarity">
    <text evidence="1">Belongs to the aspartate/glutamate racemases family.</text>
</comment>
<dbReference type="EC" id="5.1.1.13" evidence="3"/>
<dbReference type="InterPro" id="IPR001920">
    <property type="entry name" value="Asp/Glu_race"/>
</dbReference>
<keyword evidence="4" id="KW-1185">Reference proteome</keyword>
<dbReference type="PANTHER" id="PTHR21198">
    <property type="entry name" value="GLUTAMATE RACEMASE"/>
    <property type="match status" value="1"/>
</dbReference>
<evidence type="ECO:0000256" key="1">
    <source>
        <dbReference type="ARBA" id="ARBA00007847"/>
    </source>
</evidence>
<dbReference type="InterPro" id="IPR015942">
    <property type="entry name" value="Asp/Glu/hydantoin_racemase"/>
</dbReference>
<reference evidence="4" key="1">
    <citation type="submission" date="2017-09" db="EMBL/GenBank/DDBJ databases">
        <title>Genome sequence of Nannocystis excedens DSM 71.</title>
        <authorList>
            <person name="Blom J."/>
        </authorList>
    </citation>
    <scope>NUCLEOTIDE SEQUENCE [LARGE SCALE GENOMIC DNA]</scope>
    <source>
        <strain evidence="4">type strain: E19</strain>
    </source>
</reference>
<dbReference type="EMBL" id="LT960614">
    <property type="protein sequence ID" value="SON57891.1"/>
    <property type="molecule type" value="Genomic_DNA"/>
</dbReference>